<dbReference type="Pfam" id="PF01196">
    <property type="entry name" value="Ribosomal_L17"/>
    <property type="match status" value="1"/>
</dbReference>
<reference evidence="7 8" key="1">
    <citation type="submission" date="2021-03" db="EMBL/GenBank/DDBJ databases">
        <title>Fibrella sp. HMF5036 genome sequencing and assembly.</title>
        <authorList>
            <person name="Kang H."/>
            <person name="Kim H."/>
            <person name="Bae S."/>
            <person name="Joh K."/>
        </authorList>
    </citation>
    <scope>NUCLEOTIDE SEQUENCE [LARGE SCALE GENOMIC DNA]</scope>
    <source>
        <strain evidence="7 8">HMF5036</strain>
    </source>
</reference>
<keyword evidence="3 4" id="KW-0687">Ribonucleoprotein</keyword>
<dbReference type="AlphaFoldDB" id="A0A939JWT8"/>
<evidence type="ECO:0000313" key="7">
    <source>
        <dbReference type="EMBL" id="MBO0932257.1"/>
    </source>
</evidence>
<organism evidence="7 8">
    <name type="scientific">Fibrella aquatilis</name>
    <dbReference type="NCBI Taxonomy" id="2817059"/>
    <lineage>
        <taxon>Bacteria</taxon>
        <taxon>Pseudomonadati</taxon>
        <taxon>Bacteroidota</taxon>
        <taxon>Cytophagia</taxon>
        <taxon>Cytophagales</taxon>
        <taxon>Spirosomataceae</taxon>
        <taxon>Fibrella</taxon>
    </lineage>
</organism>
<feature type="compositionally biased region" description="Low complexity" evidence="6">
    <location>
        <begin position="150"/>
        <end position="165"/>
    </location>
</feature>
<dbReference type="Pfam" id="PF14520">
    <property type="entry name" value="HHH_5"/>
    <property type="match status" value="1"/>
</dbReference>
<dbReference type="PROSITE" id="PS01167">
    <property type="entry name" value="RIBOSOMAL_L17"/>
    <property type="match status" value="1"/>
</dbReference>
<dbReference type="HAMAP" id="MF_01368">
    <property type="entry name" value="Ribosomal_bL17"/>
    <property type="match status" value="1"/>
</dbReference>
<evidence type="ECO:0000256" key="6">
    <source>
        <dbReference type="SAM" id="MobiDB-lite"/>
    </source>
</evidence>
<accession>A0A939JWT8</accession>
<dbReference type="PANTHER" id="PTHR14413">
    <property type="entry name" value="RIBOSOMAL PROTEIN L17"/>
    <property type="match status" value="1"/>
</dbReference>
<sequence>MRHGKKDNHLGRTHSHREAMLSNMAVSLIMHKRIETTVAKAKELRKFVEPILTRAKEDNNQNRKIVFKTLNHKEGMKELFGEVSDKIATRPGGYTRIIKLGTRKGDGADTCLIELVDFNEALLTAATEQATAKTRRSRRGGSGRKADGTTAAPVAAEEASSAEVVADEAPAVDAATVAETAPVADASAAGADDLTIVEGIGPKIAELMNNAGVTTFAQLADASDETVQAVLTEAGPRYNVHDVSTWNEQAALLRDGKMDEFKALTDRLKGGKDQSESAE</sequence>
<feature type="region of interest" description="Disordered" evidence="6">
    <location>
        <begin position="128"/>
        <end position="165"/>
    </location>
</feature>
<evidence type="ECO:0000256" key="1">
    <source>
        <dbReference type="ARBA" id="ARBA00008777"/>
    </source>
</evidence>
<dbReference type="GO" id="GO:0022625">
    <property type="term" value="C:cytosolic large ribosomal subunit"/>
    <property type="evidence" value="ECO:0007669"/>
    <property type="project" value="TreeGrafter"/>
</dbReference>
<evidence type="ECO:0000256" key="2">
    <source>
        <dbReference type="ARBA" id="ARBA00022980"/>
    </source>
</evidence>
<comment type="caution">
    <text evidence="7">The sequence shown here is derived from an EMBL/GenBank/DDBJ whole genome shotgun (WGS) entry which is preliminary data.</text>
</comment>
<keyword evidence="8" id="KW-1185">Reference proteome</keyword>
<evidence type="ECO:0000313" key="8">
    <source>
        <dbReference type="Proteomes" id="UP000664795"/>
    </source>
</evidence>
<protein>
    <recommendedName>
        <fullName evidence="4">Large ribosomal subunit protein bL17</fullName>
    </recommendedName>
</protein>
<evidence type="ECO:0000256" key="3">
    <source>
        <dbReference type="ARBA" id="ARBA00023274"/>
    </source>
</evidence>
<gene>
    <name evidence="4 7" type="primary">rplQ</name>
    <name evidence="7" type="ORF">J2I48_14690</name>
</gene>
<comment type="subunit">
    <text evidence="4">Part of the 50S ribosomal subunit. Contacts protein L32.</text>
</comment>
<dbReference type="InterPro" id="IPR047859">
    <property type="entry name" value="Ribosomal_bL17_CS"/>
</dbReference>
<dbReference type="EMBL" id="JAFMYU010000011">
    <property type="protein sequence ID" value="MBO0932257.1"/>
    <property type="molecule type" value="Genomic_DNA"/>
</dbReference>
<dbReference type="PANTHER" id="PTHR14413:SF16">
    <property type="entry name" value="LARGE RIBOSOMAL SUBUNIT PROTEIN BL17M"/>
    <property type="match status" value="1"/>
</dbReference>
<dbReference type="Gene3D" id="3.90.1030.10">
    <property type="entry name" value="Ribosomal protein L17"/>
    <property type="match status" value="1"/>
</dbReference>
<dbReference type="GO" id="GO:0003735">
    <property type="term" value="F:structural constituent of ribosome"/>
    <property type="evidence" value="ECO:0007669"/>
    <property type="project" value="InterPro"/>
</dbReference>
<dbReference type="SUPFAM" id="SSF64263">
    <property type="entry name" value="Prokaryotic ribosomal protein L17"/>
    <property type="match status" value="1"/>
</dbReference>
<dbReference type="InterPro" id="IPR000456">
    <property type="entry name" value="Ribosomal_bL17"/>
</dbReference>
<evidence type="ECO:0000256" key="4">
    <source>
        <dbReference type="HAMAP-Rule" id="MF_01368"/>
    </source>
</evidence>
<keyword evidence="2 4" id="KW-0689">Ribosomal protein</keyword>
<proteinExistence type="inferred from homology"/>
<evidence type="ECO:0000256" key="5">
    <source>
        <dbReference type="RuleBase" id="RU000660"/>
    </source>
</evidence>
<dbReference type="GO" id="GO:0006412">
    <property type="term" value="P:translation"/>
    <property type="evidence" value="ECO:0007669"/>
    <property type="project" value="UniProtKB-UniRule"/>
</dbReference>
<dbReference type="Proteomes" id="UP000664795">
    <property type="component" value="Unassembled WGS sequence"/>
</dbReference>
<comment type="similarity">
    <text evidence="1 4 5">Belongs to the bacterial ribosomal protein bL17 family.</text>
</comment>
<feature type="compositionally biased region" description="Basic residues" evidence="6">
    <location>
        <begin position="133"/>
        <end position="142"/>
    </location>
</feature>
<dbReference type="RefSeq" id="WP_207336224.1">
    <property type="nucleotide sequence ID" value="NZ_JAFMYU010000011.1"/>
</dbReference>
<name>A0A939JWT8_9BACT</name>
<dbReference type="Gene3D" id="1.10.150.20">
    <property type="entry name" value="5' to 3' exonuclease, C-terminal subdomain"/>
    <property type="match status" value="1"/>
</dbReference>
<dbReference type="InterPro" id="IPR036373">
    <property type="entry name" value="Ribosomal_bL17_sf"/>
</dbReference>
<dbReference type="NCBIfam" id="TIGR00059">
    <property type="entry name" value="L17"/>
    <property type="match status" value="1"/>
</dbReference>